<comment type="caution">
    <text evidence="2">The sequence shown here is derived from an EMBL/GenBank/DDBJ whole genome shotgun (WGS) entry which is preliminary data.</text>
</comment>
<evidence type="ECO:0000313" key="2">
    <source>
        <dbReference type="EMBL" id="KKK68382.1"/>
    </source>
</evidence>
<protein>
    <submittedName>
        <fullName evidence="2">Uncharacterized protein</fullName>
    </submittedName>
</protein>
<sequence>MLVNDQPLGLPQGSVRAILALGIVGAFVAGYVEIEVATLILGTYFGYRAGE</sequence>
<dbReference type="EMBL" id="LAZR01059165">
    <property type="protein sequence ID" value="KKK68382.1"/>
    <property type="molecule type" value="Genomic_DNA"/>
</dbReference>
<feature type="transmembrane region" description="Helical" evidence="1">
    <location>
        <begin position="20"/>
        <end position="47"/>
    </location>
</feature>
<keyword evidence="1" id="KW-0472">Membrane</keyword>
<proteinExistence type="predicted"/>
<accession>A0A0F8XGY0</accession>
<organism evidence="2">
    <name type="scientific">marine sediment metagenome</name>
    <dbReference type="NCBI Taxonomy" id="412755"/>
    <lineage>
        <taxon>unclassified sequences</taxon>
        <taxon>metagenomes</taxon>
        <taxon>ecological metagenomes</taxon>
    </lineage>
</organism>
<name>A0A0F8XGY0_9ZZZZ</name>
<evidence type="ECO:0000256" key="1">
    <source>
        <dbReference type="SAM" id="Phobius"/>
    </source>
</evidence>
<reference evidence="2" key="1">
    <citation type="journal article" date="2015" name="Nature">
        <title>Complex archaea that bridge the gap between prokaryotes and eukaryotes.</title>
        <authorList>
            <person name="Spang A."/>
            <person name="Saw J.H."/>
            <person name="Jorgensen S.L."/>
            <person name="Zaremba-Niedzwiedzka K."/>
            <person name="Martijn J."/>
            <person name="Lind A.E."/>
            <person name="van Eijk R."/>
            <person name="Schleper C."/>
            <person name="Guy L."/>
            <person name="Ettema T.J."/>
        </authorList>
    </citation>
    <scope>NUCLEOTIDE SEQUENCE</scope>
</reference>
<keyword evidence="1" id="KW-0812">Transmembrane</keyword>
<gene>
    <name evidence="2" type="ORF">LCGC14_2944630</name>
</gene>
<keyword evidence="1" id="KW-1133">Transmembrane helix</keyword>
<dbReference type="AlphaFoldDB" id="A0A0F8XGY0"/>